<dbReference type="PANTHER" id="PTHR30509:SF9">
    <property type="entry name" value="MULTIDRUG RESISTANCE PROTEIN MDTO"/>
    <property type="match status" value="1"/>
</dbReference>
<keyword evidence="6 7" id="KW-0472">Membrane</keyword>
<evidence type="ECO:0000256" key="1">
    <source>
        <dbReference type="ARBA" id="ARBA00004651"/>
    </source>
</evidence>
<feature type="transmembrane region" description="Helical" evidence="7">
    <location>
        <begin position="98"/>
        <end position="117"/>
    </location>
</feature>
<feature type="transmembrane region" description="Helical" evidence="7">
    <location>
        <begin position="445"/>
        <end position="463"/>
    </location>
</feature>
<dbReference type="GO" id="GO:0005886">
    <property type="term" value="C:plasma membrane"/>
    <property type="evidence" value="ECO:0007669"/>
    <property type="project" value="UniProtKB-SubCell"/>
</dbReference>
<evidence type="ECO:0000256" key="7">
    <source>
        <dbReference type="SAM" id="Phobius"/>
    </source>
</evidence>
<dbReference type="Pfam" id="PF04632">
    <property type="entry name" value="FUSC"/>
    <property type="match status" value="1"/>
</dbReference>
<proteinExistence type="predicted"/>
<feature type="transmembrane region" description="Helical" evidence="7">
    <location>
        <begin position="124"/>
        <end position="146"/>
    </location>
</feature>
<organism evidence="8 9">
    <name type="scientific">Agrobacterium fabrum</name>
    <dbReference type="NCBI Taxonomy" id="1176649"/>
    <lineage>
        <taxon>Bacteria</taxon>
        <taxon>Pseudomonadati</taxon>
        <taxon>Pseudomonadota</taxon>
        <taxon>Alphaproteobacteria</taxon>
        <taxon>Hyphomicrobiales</taxon>
        <taxon>Rhizobiaceae</taxon>
        <taxon>Rhizobium/Agrobacterium group</taxon>
        <taxon>Agrobacterium</taxon>
        <taxon>Agrobacterium tumefaciens complex</taxon>
    </lineage>
</organism>
<gene>
    <name evidence="8" type="ORF">SAMN05428983_4774</name>
</gene>
<accession>A0A7Z7FS70</accession>
<feature type="transmembrane region" description="Helical" evidence="7">
    <location>
        <begin position="73"/>
        <end position="92"/>
    </location>
</feature>
<dbReference type="GO" id="GO:0022857">
    <property type="term" value="F:transmembrane transporter activity"/>
    <property type="evidence" value="ECO:0007669"/>
    <property type="project" value="InterPro"/>
</dbReference>
<feature type="transmembrane region" description="Helical" evidence="7">
    <location>
        <begin position="51"/>
        <end position="68"/>
    </location>
</feature>
<sequence length="684" mass="74190">MHHPEQGPTGRSHLSVRPVVTSGNVIFSLKTFLAAMLAYLIAISFDLDRPYWAVATVYIVAHPLSGAISSKSVFRLIGTLVGSFATLIMVPNLVNEPILLSGAIVLWVAACTFISLLDRTPRSYVSLLAGYTVLLAGLPLVSAPANTFDTVVSRVEEIGLAIICASVVSHIVFPVHVGAVLINRIDGWMDRARTLLEASAAGKLSETQSRVERHALAAEAADLRSFNLHLQYDGSRYRWAVSLVRSMQHRMAAFLPLLSEMEDLRRSLGKLNTSGATQALAIITDAASHTRGSAEILDSRIDALTSATTRHTWEKLLLANVARTVRNILRLADECRALRKSMEGENNAGVVRVPHRRRAQHRDIGMALLSSLTVAVCLATSIFFWIESGWADGMTFTQISGVLCCLLATMDDPVPAMRKFVGVTMCSVMAAFVYNFTIFPVVDGFVPLIAALGLFLVPAGLCLAVPSLAIVGMGLCINFPLLLTLQAYPRADFVTFSNAAVATILAMVWTITVCGIFRSVRAETNARRFFSVTRKHVANIAAGKHSNTHVTYDRMIDIAGLFASRAAKIPTTSDIWDGDLLRDLRAGLHLTAMLERIETVSGGLQVLAKPIFPTIRTLYQQPRAGRGERLKNAVRALDDLILSAEARTAVDIELLSHAVALRVCIAPDADAPTLKTPSPNRRAA</sequence>
<dbReference type="PANTHER" id="PTHR30509">
    <property type="entry name" value="P-HYDROXYBENZOIC ACID EFFLUX PUMP SUBUNIT-RELATED"/>
    <property type="match status" value="1"/>
</dbReference>
<dbReference type="Proteomes" id="UP000198917">
    <property type="component" value="Unassembled WGS sequence"/>
</dbReference>
<protein>
    <submittedName>
        <fullName evidence="8">Uncharacterized membrane protein YccC</fullName>
    </submittedName>
</protein>
<feature type="transmembrane region" description="Helical" evidence="7">
    <location>
        <begin position="364"/>
        <end position="384"/>
    </location>
</feature>
<keyword evidence="5 7" id="KW-1133">Transmembrane helix</keyword>
<evidence type="ECO:0000256" key="5">
    <source>
        <dbReference type="ARBA" id="ARBA00022989"/>
    </source>
</evidence>
<evidence type="ECO:0000256" key="6">
    <source>
        <dbReference type="ARBA" id="ARBA00023136"/>
    </source>
</evidence>
<feature type="transmembrane region" description="Helical" evidence="7">
    <location>
        <begin position="21"/>
        <end position="45"/>
    </location>
</feature>
<feature type="transmembrane region" description="Helical" evidence="7">
    <location>
        <begin position="158"/>
        <end position="182"/>
    </location>
</feature>
<evidence type="ECO:0000313" key="9">
    <source>
        <dbReference type="Proteomes" id="UP000198917"/>
    </source>
</evidence>
<feature type="transmembrane region" description="Helical" evidence="7">
    <location>
        <begin position="500"/>
        <end position="520"/>
    </location>
</feature>
<reference evidence="8 9" key="1">
    <citation type="submission" date="2016-10" db="EMBL/GenBank/DDBJ databases">
        <authorList>
            <person name="Varghese N."/>
            <person name="Submissions S."/>
        </authorList>
    </citation>
    <scope>NUCLEOTIDE SEQUENCE [LARGE SCALE GENOMIC DNA]</scope>
    <source>
        <strain evidence="8 9">PDC82</strain>
    </source>
</reference>
<dbReference type="RefSeq" id="WP_092734911.1">
    <property type="nucleotide sequence ID" value="NZ_FNEW01000008.1"/>
</dbReference>
<keyword evidence="3" id="KW-1003">Cell membrane</keyword>
<evidence type="ECO:0000256" key="3">
    <source>
        <dbReference type="ARBA" id="ARBA00022475"/>
    </source>
</evidence>
<comment type="caution">
    <text evidence="8">The sequence shown here is derived from an EMBL/GenBank/DDBJ whole genome shotgun (WGS) entry which is preliminary data.</text>
</comment>
<feature type="transmembrane region" description="Helical" evidence="7">
    <location>
        <begin position="420"/>
        <end position="439"/>
    </location>
</feature>
<evidence type="ECO:0000313" key="8">
    <source>
        <dbReference type="EMBL" id="SDK38699.1"/>
    </source>
</evidence>
<dbReference type="AlphaFoldDB" id="A0A7Z7FS70"/>
<name>A0A7Z7FS70_9HYPH</name>
<keyword evidence="4 7" id="KW-0812">Transmembrane</keyword>
<dbReference type="InterPro" id="IPR006726">
    <property type="entry name" value="PHBA_efflux_AaeB/fusaric-R"/>
</dbReference>
<keyword evidence="2" id="KW-0813">Transport</keyword>
<evidence type="ECO:0000256" key="2">
    <source>
        <dbReference type="ARBA" id="ARBA00022448"/>
    </source>
</evidence>
<dbReference type="EMBL" id="FNEW01000008">
    <property type="protein sequence ID" value="SDK38699.1"/>
    <property type="molecule type" value="Genomic_DNA"/>
</dbReference>
<comment type="subcellular location">
    <subcellularLocation>
        <location evidence="1">Cell membrane</location>
        <topology evidence="1">Multi-pass membrane protein</topology>
    </subcellularLocation>
</comment>
<evidence type="ECO:0000256" key="4">
    <source>
        <dbReference type="ARBA" id="ARBA00022692"/>
    </source>
</evidence>